<evidence type="ECO:0000259" key="2">
    <source>
        <dbReference type="Pfam" id="PF01205"/>
    </source>
</evidence>
<comment type="caution">
    <text evidence="4">The sequence shown here is derived from an EMBL/GenBank/DDBJ whole genome shotgun (WGS) entry which is preliminary data.</text>
</comment>
<feature type="domain" description="UPF0029" evidence="3">
    <location>
        <begin position="150"/>
        <end position="193"/>
    </location>
</feature>
<organism evidence="4 5">
    <name type="scientific">Homoserinimonas hongtaonis</name>
    <dbReference type="NCBI Taxonomy" id="2079791"/>
    <lineage>
        <taxon>Bacteria</taxon>
        <taxon>Bacillati</taxon>
        <taxon>Actinomycetota</taxon>
        <taxon>Actinomycetes</taxon>
        <taxon>Micrococcales</taxon>
        <taxon>Microbacteriaceae</taxon>
        <taxon>Homoserinimonas</taxon>
    </lineage>
</organism>
<dbReference type="Pfam" id="PF01205">
    <property type="entry name" value="Impact_N"/>
    <property type="match status" value="1"/>
</dbReference>
<reference evidence="5" key="1">
    <citation type="submission" date="2018-04" db="EMBL/GenBank/DDBJ databases">
        <authorList>
            <person name="Liu S."/>
            <person name="Wang Z."/>
            <person name="Li J."/>
        </authorList>
    </citation>
    <scope>NUCLEOTIDE SEQUENCE [LARGE SCALE GENOMIC DNA]</scope>
    <source>
        <strain evidence="5">S1194</strain>
    </source>
</reference>
<dbReference type="InterPro" id="IPR020568">
    <property type="entry name" value="Ribosomal_Su5_D2-typ_SF"/>
</dbReference>
<proteinExistence type="inferred from homology"/>
<evidence type="ECO:0000256" key="1">
    <source>
        <dbReference type="ARBA" id="ARBA00007665"/>
    </source>
</evidence>
<evidence type="ECO:0000259" key="3">
    <source>
        <dbReference type="Pfam" id="PF09186"/>
    </source>
</evidence>
<dbReference type="PANTHER" id="PTHR16301">
    <property type="entry name" value="IMPACT-RELATED"/>
    <property type="match status" value="1"/>
</dbReference>
<dbReference type="GO" id="GO:0005737">
    <property type="term" value="C:cytoplasm"/>
    <property type="evidence" value="ECO:0007669"/>
    <property type="project" value="TreeGrafter"/>
</dbReference>
<keyword evidence="5" id="KW-1185">Reference proteome</keyword>
<accession>A0A2U1SX60</accession>
<dbReference type="Gene3D" id="3.30.230.30">
    <property type="entry name" value="Impact, N-terminal domain"/>
    <property type="match status" value="1"/>
</dbReference>
<name>A0A2U1SX60_9MICO</name>
<sequence>MAEFTVRGGLGARVDHEIEIKRSRFLCRIVRVDTETAARAVIEDARREHWGARHHCSAFILGSASLPSQIRRSNDDGEPSGTAGAPMLEALAGRSLIDCVAVVTRYFGGVLLGAGGLTRAYSDAVLSTIDIAKAEGKLVARERRELFALALSHTDAGRIEAELRQRGVTVLGTDYGTQAVLRVAGERAQLDPIVASATSGARQLEPLGHEWIDVDWGDTTQG</sequence>
<feature type="domain" description="Impact N-terminal" evidence="2">
    <location>
        <begin position="21"/>
        <end position="126"/>
    </location>
</feature>
<dbReference type="AlphaFoldDB" id="A0A2U1SX60"/>
<dbReference type="InterPro" id="IPR015269">
    <property type="entry name" value="UPF0029_Impact_C"/>
</dbReference>
<dbReference type="GO" id="GO:0006446">
    <property type="term" value="P:regulation of translational initiation"/>
    <property type="evidence" value="ECO:0007669"/>
    <property type="project" value="TreeGrafter"/>
</dbReference>
<protein>
    <recommendedName>
        <fullName evidence="6">YigZ family protein</fullName>
    </recommendedName>
</protein>
<evidence type="ECO:0000313" key="4">
    <source>
        <dbReference type="EMBL" id="PWB96172.1"/>
    </source>
</evidence>
<dbReference type="SUPFAM" id="SSF54211">
    <property type="entry name" value="Ribosomal protein S5 domain 2-like"/>
    <property type="match status" value="1"/>
</dbReference>
<dbReference type="PANTHER" id="PTHR16301:SF20">
    <property type="entry name" value="IMPACT FAMILY MEMBER YIGZ"/>
    <property type="match status" value="1"/>
</dbReference>
<dbReference type="PROSITE" id="PS00910">
    <property type="entry name" value="UPF0029"/>
    <property type="match status" value="1"/>
</dbReference>
<evidence type="ECO:0008006" key="6">
    <source>
        <dbReference type="Google" id="ProtNLM"/>
    </source>
</evidence>
<dbReference type="InterPro" id="IPR023582">
    <property type="entry name" value="Impact"/>
</dbReference>
<comment type="similarity">
    <text evidence="1">Belongs to the IMPACT family.</text>
</comment>
<dbReference type="InterPro" id="IPR001498">
    <property type="entry name" value="Impact_N"/>
</dbReference>
<gene>
    <name evidence="4" type="ORF">DF220_12410</name>
</gene>
<dbReference type="RefSeq" id="WP_108998409.1">
    <property type="nucleotide sequence ID" value="NZ_QEEX01000002.1"/>
</dbReference>
<dbReference type="InterPro" id="IPR036956">
    <property type="entry name" value="Impact_N_sf"/>
</dbReference>
<dbReference type="EMBL" id="QEEX01000002">
    <property type="protein sequence ID" value="PWB96172.1"/>
    <property type="molecule type" value="Genomic_DNA"/>
</dbReference>
<dbReference type="InterPro" id="IPR020569">
    <property type="entry name" value="UPF0029_Impact_CS"/>
</dbReference>
<dbReference type="Pfam" id="PF09186">
    <property type="entry name" value="DUF1949"/>
    <property type="match status" value="1"/>
</dbReference>
<dbReference type="Proteomes" id="UP000244978">
    <property type="component" value="Unassembled WGS sequence"/>
</dbReference>
<evidence type="ECO:0000313" key="5">
    <source>
        <dbReference type="Proteomes" id="UP000244978"/>
    </source>
</evidence>